<accession>A0A1Q9DAH3</accession>
<evidence type="ECO:0000256" key="1">
    <source>
        <dbReference type="ARBA" id="ARBA00023172"/>
    </source>
</evidence>
<dbReference type="Pfam" id="PF00078">
    <property type="entry name" value="RVT_1"/>
    <property type="match status" value="1"/>
</dbReference>
<dbReference type="GO" id="GO:0015074">
    <property type="term" value="P:DNA integration"/>
    <property type="evidence" value="ECO:0007669"/>
    <property type="project" value="InterPro"/>
</dbReference>
<keyword evidence="5" id="KW-1185">Reference proteome</keyword>
<feature type="domain" description="Reverse transcriptase" evidence="3">
    <location>
        <begin position="214"/>
        <end position="395"/>
    </location>
</feature>
<evidence type="ECO:0000256" key="2">
    <source>
        <dbReference type="SAM" id="MobiDB-lite"/>
    </source>
</evidence>
<dbReference type="Gene3D" id="3.30.70.270">
    <property type="match status" value="1"/>
</dbReference>
<comment type="caution">
    <text evidence="4">The sequence shown here is derived from an EMBL/GenBank/DDBJ whole genome shotgun (WGS) entry which is preliminary data.</text>
</comment>
<feature type="compositionally biased region" description="Low complexity" evidence="2">
    <location>
        <begin position="1188"/>
        <end position="1204"/>
    </location>
</feature>
<dbReference type="SUPFAM" id="SSF56672">
    <property type="entry name" value="DNA/RNA polymerases"/>
    <property type="match status" value="1"/>
</dbReference>
<dbReference type="Proteomes" id="UP000186817">
    <property type="component" value="Unassembled WGS sequence"/>
</dbReference>
<feature type="region of interest" description="Disordered" evidence="2">
    <location>
        <begin position="1156"/>
        <end position="1227"/>
    </location>
</feature>
<dbReference type="InterPro" id="IPR043128">
    <property type="entry name" value="Rev_trsase/Diguanyl_cyclase"/>
</dbReference>
<dbReference type="InterPro" id="IPR000477">
    <property type="entry name" value="RT_dom"/>
</dbReference>
<protein>
    <recommendedName>
        <fullName evidence="3">Reverse transcriptase domain-containing protein</fullName>
    </recommendedName>
</protein>
<feature type="compositionally biased region" description="Low complexity" evidence="2">
    <location>
        <begin position="1217"/>
        <end position="1227"/>
    </location>
</feature>
<gene>
    <name evidence="4" type="ORF">AK812_SmicGene26056</name>
</gene>
<proteinExistence type="predicted"/>
<dbReference type="GO" id="GO:0006310">
    <property type="term" value="P:DNA recombination"/>
    <property type="evidence" value="ECO:0007669"/>
    <property type="project" value="UniProtKB-KW"/>
</dbReference>
<evidence type="ECO:0000313" key="4">
    <source>
        <dbReference type="EMBL" id="OLP92161.1"/>
    </source>
</evidence>
<dbReference type="Gene3D" id="3.10.10.10">
    <property type="entry name" value="HIV Type 1 Reverse Transcriptase, subunit A, domain 1"/>
    <property type="match status" value="1"/>
</dbReference>
<dbReference type="EMBL" id="LSRX01000633">
    <property type="protein sequence ID" value="OLP92161.1"/>
    <property type="molecule type" value="Genomic_DNA"/>
</dbReference>
<feature type="region of interest" description="Disordered" evidence="2">
    <location>
        <begin position="497"/>
        <end position="523"/>
    </location>
</feature>
<dbReference type="InterPro" id="IPR013762">
    <property type="entry name" value="Integrase-like_cat_sf"/>
</dbReference>
<sequence length="1448" mass="160695">MSLPRQRDLLPLRLPDAERVWREGLGRGTRQRISRRLAADAWAREGAQTLNDLYGKAHVVSGVAAPVGTHAFALEHLRGRYQCVGPPPTSRPEEALTALLGSMSIYENDHFECKHASFDESKISWPEPGSSPVEIAELLTPDVGRLLKLDGVCELLADAGEKGLSETVRPYVDPVLANSPTKMGKFLTRLFDANMLSFKPGWEAATVGVFFVYKKNGSHRLILDTRAANQAFAKPRSSRLPTPAAWTSLELDSREVLYTATGDVADAFHRMRLPVHLRKYFRLPSIQCRFLERRLWPSGCSELDYVCPEYATLPMGWCWSLFFCQSLLENAAREAGLRDDDRIEDRSWAGQVSKGRLVHAEYVDNFFVSGTDADLVQRGFNRLRAVLEQWGFRIHDVSDAAPVVEGLGLLIDGNAGRISLTAKRIWKLLLASIALCRRRGAPLPKIVEKIIGHFTFAMLIRTCEAWRYKVAGAIKVMWSAASVAGRQFVVSTGPYESCPAVPRRKSTEERLLPKAPKRPADPASTVDILAGSQSHLELFKVRRTATQERYRRVLGTFLVWCEAYLPLTHNWDALLTAYLNELYAREENVSVAEYTFAAFKHRYPEFGKFGVQGLPRATQALEGYRNLAPPLMRLPTPRAAFIAIIGVLLAQRMITMAIALLLQWDLLLRPGELASLTVGQLVPPAGTADMCRWGVIVAPSEGGNGDPSKTNLYDEGITLSPMLDFLTEAIAELKAARLTSLMLFPFTCAQLAEQFKKAAARVGVAHLGATLYGNRHGGASDMRLRGVGLPEIKKRGRWAADSSLRRYEKATVAQQQHLKVPAQTRVYADFVETQLKQLGPGRCCAKPSACPRKTTWRQFSDRPVSIEFKSDLCQYGAQWKRATKAMAQEDFTMYLFELCTLWCGPNVSLSVYLLFLSSVFIAVTDARGAYTLGLRKLEDVQRLPQSFFELLSLQGWSSPPAEKSEDPLASWLRCNVTQEVQQATVDHVQKQVFQLTHDARSVFLFGNEANPPGIELLDLVKTSTSKLAKVAQTDVSALPVPQENRSRPKVEVSPPQAIGTLAVPKHSRVAVQRPAVQDVPKHDLPKALPPLGRVYDTQLVQYQGRGLGLAGQSAVMAVRKNVRSIITASSLASNTEGLGATEGSYYNRLHDRIRGSQSSVDGVSGFQTSVSGEVSQETPDLGVQDSVSPKPGRGSPPGSAGASAVRFYTPPPEEEATTTTVPALEAPPHTPLAEEQEALATFFDGTFLPSYSMPTRPPEVYRKQVEPLMKGKPSSMIFEAQKWQAAHQLLNPPFDRVLRKLPPNVRPGRDVAPPGPMGHPCEPVWFEMQHRLEVILRKQGRRAERRRKRRLRQKLYHGRGPRAGLGRNLREYLDLSFAQREDVPGEPNGEFLGKVHEQYMQRRGREEQRGFRVRGSSESVLRKVVRPIYIPPPGVCFDSVAVVAGATA</sequence>
<keyword evidence="1" id="KW-0233">DNA recombination</keyword>
<reference evidence="4 5" key="1">
    <citation type="submission" date="2016-02" db="EMBL/GenBank/DDBJ databases">
        <title>Genome analysis of coral dinoflagellate symbionts highlights evolutionary adaptations to a symbiotic lifestyle.</title>
        <authorList>
            <person name="Aranda M."/>
            <person name="Li Y."/>
            <person name="Liew Y.J."/>
            <person name="Baumgarten S."/>
            <person name="Simakov O."/>
            <person name="Wilson M."/>
            <person name="Piel J."/>
            <person name="Ashoor H."/>
            <person name="Bougouffa S."/>
            <person name="Bajic V.B."/>
            <person name="Ryu T."/>
            <person name="Ravasi T."/>
            <person name="Bayer T."/>
            <person name="Micklem G."/>
            <person name="Kim H."/>
            <person name="Bhak J."/>
            <person name="Lajeunesse T.C."/>
            <person name="Voolstra C.R."/>
        </authorList>
    </citation>
    <scope>NUCLEOTIDE SEQUENCE [LARGE SCALE GENOMIC DNA]</scope>
    <source>
        <strain evidence="4 5">CCMP2467</strain>
    </source>
</reference>
<dbReference type="OrthoDB" id="446393at2759"/>
<feature type="compositionally biased region" description="Polar residues" evidence="2">
    <location>
        <begin position="1156"/>
        <end position="1178"/>
    </location>
</feature>
<organism evidence="4 5">
    <name type="scientific">Symbiodinium microadriaticum</name>
    <name type="common">Dinoflagellate</name>
    <name type="synonym">Zooxanthella microadriatica</name>
    <dbReference type="NCBI Taxonomy" id="2951"/>
    <lineage>
        <taxon>Eukaryota</taxon>
        <taxon>Sar</taxon>
        <taxon>Alveolata</taxon>
        <taxon>Dinophyceae</taxon>
        <taxon>Suessiales</taxon>
        <taxon>Symbiodiniaceae</taxon>
        <taxon>Symbiodinium</taxon>
    </lineage>
</organism>
<dbReference type="InterPro" id="IPR011010">
    <property type="entry name" value="DNA_brk_join_enz"/>
</dbReference>
<dbReference type="SUPFAM" id="SSF56349">
    <property type="entry name" value="DNA breaking-rejoining enzymes"/>
    <property type="match status" value="1"/>
</dbReference>
<dbReference type="Gene3D" id="1.10.443.10">
    <property type="entry name" value="Intergrase catalytic core"/>
    <property type="match status" value="1"/>
</dbReference>
<dbReference type="InterPro" id="IPR043502">
    <property type="entry name" value="DNA/RNA_pol_sf"/>
</dbReference>
<evidence type="ECO:0000313" key="5">
    <source>
        <dbReference type="Proteomes" id="UP000186817"/>
    </source>
</evidence>
<dbReference type="GO" id="GO:0003677">
    <property type="term" value="F:DNA binding"/>
    <property type="evidence" value="ECO:0007669"/>
    <property type="project" value="InterPro"/>
</dbReference>
<evidence type="ECO:0000259" key="3">
    <source>
        <dbReference type="Pfam" id="PF00078"/>
    </source>
</evidence>
<name>A0A1Q9DAH3_SYMMI</name>